<dbReference type="PANTHER" id="PTHR30514">
    <property type="entry name" value="GLUCOKINASE"/>
    <property type="match status" value="1"/>
</dbReference>
<dbReference type="SUPFAM" id="SSF46689">
    <property type="entry name" value="Homeodomain-like"/>
    <property type="match status" value="1"/>
</dbReference>
<dbReference type="PANTHER" id="PTHR30514:SF21">
    <property type="entry name" value="RPIR-FAMILY TRANSCRIPTIONAL REGULATOR"/>
    <property type="match status" value="1"/>
</dbReference>
<dbReference type="Gene3D" id="3.40.50.10490">
    <property type="entry name" value="Glucose-6-phosphate isomerase like protein, domain 1"/>
    <property type="match status" value="1"/>
</dbReference>
<name>A0ABS7L337_CLOSR</name>
<evidence type="ECO:0000259" key="4">
    <source>
        <dbReference type="PROSITE" id="PS51071"/>
    </source>
</evidence>
<evidence type="ECO:0000256" key="3">
    <source>
        <dbReference type="ARBA" id="ARBA00023163"/>
    </source>
</evidence>
<dbReference type="EMBL" id="JAIKTU010000020">
    <property type="protein sequence ID" value="MBY0757293.1"/>
    <property type="molecule type" value="Genomic_DNA"/>
</dbReference>
<dbReference type="InterPro" id="IPR001347">
    <property type="entry name" value="SIS_dom"/>
</dbReference>
<dbReference type="PROSITE" id="PS51464">
    <property type="entry name" value="SIS"/>
    <property type="match status" value="1"/>
</dbReference>
<dbReference type="InterPro" id="IPR036388">
    <property type="entry name" value="WH-like_DNA-bd_sf"/>
</dbReference>
<comment type="caution">
    <text evidence="6">The sequence shown here is derived from an EMBL/GenBank/DDBJ whole genome shotgun (WGS) entry which is preliminary data.</text>
</comment>
<evidence type="ECO:0000313" key="6">
    <source>
        <dbReference type="EMBL" id="MBY0757293.1"/>
    </source>
</evidence>
<dbReference type="InterPro" id="IPR046348">
    <property type="entry name" value="SIS_dom_sf"/>
</dbReference>
<dbReference type="InterPro" id="IPR035472">
    <property type="entry name" value="RpiR-like_SIS"/>
</dbReference>
<evidence type="ECO:0000256" key="2">
    <source>
        <dbReference type="ARBA" id="ARBA00023125"/>
    </source>
</evidence>
<evidence type="ECO:0000313" key="7">
    <source>
        <dbReference type="Proteomes" id="UP001299068"/>
    </source>
</evidence>
<organism evidence="6 7">
    <name type="scientific">Clostridium sardiniense</name>
    <name type="common">Clostridium absonum</name>
    <dbReference type="NCBI Taxonomy" id="29369"/>
    <lineage>
        <taxon>Bacteria</taxon>
        <taxon>Bacillati</taxon>
        <taxon>Bacillota</taxon>
        <taxon>Clostridia</taxon>
        <taxon>Eubacteriales</taxon>
        <taxon>Clostridiaceae</taxon>
        <taxon>Clostridium</taxon>
    </lineage>
</organism>
<dbReference type="CDD" id="cd05013">
    <property type="entry name" value="SIS_RpiR"/>
    <property type="match status" value="1"/>
</dbReference>
<dbReference type="Pfam" id="PF01418">
    <property type="entry name" value="HTH_6"/>
    <property type="match status" value="1"/>
</dbReference>
<evidence type="ECO:0000259" key="5">
    <source>
        <dbReference type="PROSITE" id="PS51464"/>
    </source>
</evidence>
<dbReference type="Proteomes" id="UP001299068">
    <property type="component" value="Unassembled WGS sequence"/>
</dbReference>
<accession>A0ABS7L337</accession>
<gene>
    <name evidence="6" type="ORF">K5V21_17820</name>
</gene>
<reference evidence="6 7" key="1">
    <citation type="journal article" date="2021" name="Cell Host Microbe">
        <title>in vivo commensal control of Clostridioides difficile virulence.</title>
        <authorList>
            <person name="Girinathan B.P."/>
            <person name="Dibenedetto N."/>
            <person name="Worley J.N."/>
            <person name="Peltier J."/>
            <person name="Arrieta-Ortiz M.L."/>
            <person name="Rupa Christinal Immanuel S."/>
            <person name="Lavin R."/>
            <person name="Delaney M.L."/>
            <person name="Cummins C."/>
            <person name="Hoffmann M."/>
            <person name="Luo Y."/>
            <person name="Gonzalez-Escalona N."/>
            <person name="Allard M."/>
            <person name="Onderdonk A.B."/>
            <person name="Gerber G.K."/>
            <person name="Sonenshein A.L."/>
            <person name="Baliga N."/>
            <person name="Dupuy B."/>
            <person name="Bry L."/>
        </authorList>
    </citation>
    <scope>NUCLEOTIDE SEQUENCE [LARGE SCALE GENOMIC DNA]</scope>
    <source>
        <strain evidence="6 7">DSM 599</strain>
    </source>
</reference>
<keyword evidence="2" id="KW-0238">DNA-binding</keyword>
<dbReference type="Gene3D" id="1.10.10.10">
    <property type="entry name" value="Winged helix-like DNA-binding domain superfamily/Winged helix DNA-binding domain"/>
    <property type="match status" value="1"/>
</dbReference>
<sequence length="235" mass="26616">MNIENLCDKYQLDTLETKIVSYLYNNIDNLKNIGIRTVAKDNFTSTSTIFRLSKKLGFQGYSDMINQISSQNEESSKNNKFGFYMNVTNEASEKFDTFSTLMKKYSNKQLMVVGLGFSQMVANYINERLLVSGFRSISTVHMQLLSESHKDEVLLIVISESGHTARLVDIVSQANKNGLDIISFVGDEASKIAKSSTLTFPVEGYNKFNALNNIPNTFFGETILLFEYLLANYYQ</sequence>
<dbReference type="InterPro" id="IPR000281">
    <property type="entry name" value="HTH_RpiR"/>
</dbReference>
<dbReference type="InterPro" id="IPR047640">
    <property type="entry name" value="RpiR-like"/>
</dbReference>
<dbReference type="Pfam" id="PF01380">
    <property type="entry name" value="SIS"/>
    <property type="match status" value="1"/>
</dbReference>
<dbReference type="RefSeq" id="WP_221862399.1">
    <property type="nucleotide sequence ID" value="NZ_JAIKTU010000020.1"/>
</dbReference>
<dbReference type="PROSITE" id="PS51071">
    <property type="entry name" value="HTH_RPIR"/>
    <property type="match status" value="1"/>
</dbReference>
<protein>
    <submittedName>
        <fullName evidence="6">SIS domain-containing protein</fullName>
    </submittedName>
</protein>
<dbReference type="InterPro" id="IPR009057">
    <property type="entry name" value="Homeodomain-like_sf"/>
</dbReference>
<dbReference type="SUPFAM" id="SSF53697">
    <property type="entry name" value="SIS domain"/>
    <property type="match status" value="1"/>
</dbReference>
<proteinExistence type="predicted"/>
<evidence type="ECO:0000256" key="1">
    <source>
        <dbReference type="ARBA" id="ARBA00023015"/>
    </source>
</evidence>
<feature type="domain" description="SIS" evidence="5">
    <location>
        <begin position="98"/>
        <end position="235"/>
    </location>
</feature>
<keyword evidence="3" id="KW-0804">Transcription</keyword>
<keyword evidence="1" id="KW-0805">Transcription regulation</keyword>
<keyword evidence="7" id="KW-1185">Reference proteome</keyword>
<feature type="domain" description="HTH rpiR-type" evidence="4">
    <location>
        <begin position="1"/>
        <end position="75"/>
    </location>
</feature>